<organism evidence="11 12">
    <name type="scientific">Staphylococcus simiae CCM 7213 = CCUG 51256</name>
    <dbReference type="NCBI Taxonomy" id="911238"/>
    <lineage>
        <taxon>Bacteria</taxon>
        <taxon>Bacillati</taxon>
        <taxon>Bacillota</taxon>
        <taxon>Bacilli</taxon>
        <taxon>Bacillales</taxon>
        <taxon>Staphylococcaceae</taxon>
        <taxon>Staphylococcus</taxon>
    </lineage>
</organism>
<keyword evidence="5" id="KW-0406">Ion transport</keyword>
<keyword evidence="8" id="KW-0408">Iron</keyword>
<keyword evidence="6 10" id="KW-0812">Transmembrane</keyword>
<proteinExistence type="inferred from homology"/>
<evidence type="ECO:0000256" key="2">
    <source>
        <dbReference type="ARBA" id="ARBA00007935"/>
    </source>
</evidence>
<protein>
    <submittedName>
        <fullName evidence="11">FecCD transport family protein</fullName>
    </submittedName>
</protein>
<dbReference type="RefSeq" id="WP_002463843.1">
    <property type="nucleotide sequence ID" value="NZ_AEUN01000405.1"/>
</dbReference>
<keyword evidence="7 10" id="KW-1133">Transmembrane helix</keyword>
<evidence type="ECO:0000256" key="6">
    <source>
        <dbReference type="ARBA" id="ARBA00022692"/>
    </source>
</evidence>
<dbReference type="PANTHER" id="PTHR30472">
    <property type="entry name" value="FERRIC ENTEROBACTIN TRANSPORT SYSTEM PERMEASE PROTEIN"/>
    <property type="match status" value="1"/>
</dbReference>
<dbReference type="Pfam" id="PF01032">
    <property type="entry name" value="FecCD"/>
    <property type="match status" value="1"/>
</dbReference>
<keyword evidence="9 10" id="KW-0472">Membrane</keyword>
<dbReference type="InterPro" id="IPR000522">
    <property type="entry name" value="ABC_transptr_permease_BtuC"/>
</dbReference>
<feature type="transmembrane region" description="Helical" evidence="10">
    <location>
        <begin position="12"/>
        <end position="32"/>
    </location>
</feature>
<dbReference type="Proteomes" id="UP000005413">
    <property type="component" value="Unassembled WGS sequence"/>
</dbReference>
<dbReference type="GO" id="GO:0022857">
    <property type="term" value="F:transmembrane transporter activity"/>
    <property type="evidence" value="ECO:0007669"/>
    <property type="project" value="InterPro"/>
</dbReference>
<feature type="transmembrane region" description="Helical" evidence="10">
    <location>
        <begin position="222"/>
        <end position="254"/>
    </location>
</feature>
<dbReference type="AlphaFoldDB" id="G5JII3"/>
<feature type="transmembrane region" description="Helical" evidence="10">
    <location>
        <begin position="292"/>
        <end position="313"/>
    </location>
</feature>
<keyword evidence="5" id="KW-0410">Iron transport</keyword>
<evidence type="ECO:0000256" key="10">
    <source>
        <dbReference type="SAM" id="Phobius"/>
    </source>
</evidence>
<dbReference type="InterPro" id="IPR037294">
    <property type="entry name" value="ABC_BtuC-like"/>
</dbReference>
<evidence type="ECO:0000256" key="1">
    <source>
        <dbReference type="ARBA" id="ARBA00004651"/>
    </source>
</evidence>
<evidence type="ECO:0000313" key="11">
    <source>
        <dbReference type="EMBL" id="EHJ08013.1"/>
    </source>
</evidence>
<dbReference type="Gene3D" id="1.10.3470.10">
    <property type="entry name" value="ABC transporter involved in vitamin B12 uptake, BtuC"/>
    <property type="match status" value="1"/>
</dbReference>
<evidence type="ECO:0000313" key="12">
    <source>
        <dbReference type="Proteomes" id="UP000005413"/>
    </source>
</evidence>
<feature type="transmembrane region" description="Helical" evidence="10">
    <location>
        <begin position="44"/>
        <end position="64"/>
    </location>
</feature>
<feature type="transmembrane region" description="Helical" evidence="10">
    <location>
        <begin position="180"/>
        <end position="202"/>
    </location>
</feature>
<dbReference type="OrthoDB" id="9796260at2"/>
<evidence type="ECO:0000256" key="7">
    <source>
        <dbReference type="ARBA" id="ARBA00022989"/>
    </source>
</evidence>
<name>G5JII3_9STAP</name>
<dbReference type="PANTHER" id="PTHR30472:SF19">
    <property type="entry name" value="PETROBACTIN IMPORT SYSTEM PERMEASE PROTEIN YCLO"/>
    <property type="match status" value="1"/>
</dbReference>
<accession>G5JII3</accession>
<feature type="transmembrane region" description="Helical" evidence="10">
    <location>
        <begin position="70"/>
        <end position="91"/>
    </location>
</feature>
<keyword evidence="3" id="KW-0813">Transport</keyword>
<dbReference type="PATRIC" id="fig|911238.3.peg.1077"/>
<keyword evidence="4" id="KW-1003">Cell membrane</keyword>
<comment type="caution">
    <text evidence="11">The sequence shown here is derived from an EMBL/GenBank/DDBJ whole genome shotgun (WGS) entry which is preliminary data.</text>
</comment>
<comment type="subcellular location">
    <subcellularLocation>
        <location evidence="1">Cell membrane</location>
        <topology evidence="1">Multi-pass membrane protein</topology>
    </subcellularLocation>
</comment>
<dbReference type="CDD" id="cd06550">
    <property type="entry name" value="TM_ABC_iron-siderophores_like"/>
    <property type="match status" value="1"/>
</dbReference>
<dbReference type="GO" id="GO:0033214">
    <property type="term" value="P:siderophore-iron import into cell"/>
    <property type="evidence" value="ECO:0007669"/>
    <property type="project" value="TreeGrafter"/>
</dbReference>
<feature type="transmembrane region" description="Helical" evidence="10">
    <location>
        <begin position="266"/>
        <end position="286"/>
    </location>
</feature>
<dbReference type="GO" id="GO:0005886">
    <property type="term" value="C:plasma membrane"/>
    <property type="evidence" value="ECO:0007669"/>
    <property type="project" value="UniProtKB-SubCell"/>
</dbReference>
<evidence type="ECO:0000256" key="5">
    <source>
        <dbReference type="ARBA" id="ARBA00022496"/>
    </source>
</evidence>
<sequence length="318" mass="35996">MHITNNKKLMILAIVTLIISLVYLLVGLDFEIFEYQFSSRLRKLILMILVGTAIAISVVIFQSITNNRLLTPSIIGLDAVYLFIKVLPIFILGTQSMWVTNVYLNFILTLVTMVLFALFLFQVVFKLGNFSVYFILLFGVLLGTFFRSITSFIQLIMDPESFLAVQSSMFANFNASNSKLVFFGAIILIIMLVITIISIPYLDVMLLGRDEAINLGLSYDRLTRLLLIMVSILVSVSTALVGPITFLGLLTVNLAHELMKTYEHKYILITTIFLSWISLFSAQWVVENLFEATTEMSLIIDLIGGSYFIYLLIKRRNA</sequence>
<evidence type="ECO:0000256" key="4">
    <source>
        <dbReference type="ARBA" id="ARBA00022475"/>
    </source>
</evidence>
<evidence type="ECO:0000256" key="3">
    <source>
        <dbReference type="ARBA" id="ARBA00022448"/>
    </source>
</evidence>
<gene>
    <name evidence="11" type="ORF">SS7213T_06356</name>
</gene>
<dbReference type="EMBL" id="AEUN01000405">
    <property type="protein sequence ID" value="EHJ08013.1"/>
    <property type="molecule type" value="Genomic_DNA"/>
</dbReference>
<evidence type="ECO:0000256" key="9">
    <source>
        <dbReference type="ARBA" id="ARBA00023136"/>
    </source>
</evidence>
<comment type="similarity">
    <text evidence="2">Belongs to the binding-protein-dependent transport system permease family. FecCD subfamily.</text>
</comment>
<feature type="transmembrane region" description="Helical" evidence="10">
    <location>
        <begin position="103"/>
        <end position="124"/>
    </location>
</feature>
<keyword evidence="12" id="KW-1185">Reference proteome</keyword>
<reference evidence="11 12" key="1">
    <citation type="journal article" date="2012" name="BMC Genomics">
        <title>Comparative genomic analysis of the genus Staphylococcus including Staphylococcus aureus and its newly described sister species Staphylococcus simiae.</title>
        <authorList>
            <person name="Suzuki H."/>
            <person name="Lefebure T."/>
            <person name="Pavinski Bitar P."/>
            <person name="Stanhope M.J."/>
        </authorList>
    </citation>
    <scope>NUCLEOTIDE SEQUENCE [LARGE SCALE GENOMIC DNA]</scope>
    <source>
        <strain evidence="11 12">CCM 7213</strain>
    </source>
</reference>
<dbReference type="SUPFAM" id="SSF81345">
    <property type="entry name" value="ABC transporter involved in vitamin B12 uptake, BtuC"/>
    <property type="match status" value="1"/>
</dbReference>
<feature type="transmembrane region" description="Helical" evidence="10">
    <location>
        <begin position="130"/>
        <end position="149"/>
    </location>
</feature>
<evidence type="ECO:0000256" key="8">
    <source>
        <dbReference type="ARBA" id="ARBA00023004"/>
    </source>
</evidence>
<dbReference type="FunFam" id="1.10.3470.10:FF:000004">
    <property type="entry name" value="Iron compound ABC transporter, permease"/>
    <property type="match status" value="1"/>
</dbReference>